<proteinExistence type="predicted"/>
<dbReference type="PRINTS" id="PR00778">
    <property type="entry name" value="HTHARSR"/>
</dbReference>
<dbReference type="PANTHER" id="PTHR33154">
    <property type="entry name" value="TRANSCRIPTIONAL REGULATOR, ARSR FAMILY"/>
    <property type="match status" value="1"/>
</dbReference>
<dbReference type="AlphaFoldDB" id="A0A2C8FAX7"/>
<dbReference type="RefSeq" id="WP_097012724.1">
    <property type="nucleotide sequence ID" value="NZ_LT907975.1"/>
</dbReference>
<dbReference type="Proteomes" id="UP000219215">
    <property type="component" value="Chromosome DPRO"/>
</dbReference>
<evidence type="ECO:0000256" key="1">
    <source>
        <dbReference type="ARBA" id="ARBA00023015"/>
    </source>
</evidence>
<evidence type="ECO:0000313" key="5">
    <source>
        <dbReference type="EMBL" id="SOB59928.1"/>
    </source>
</evidence>
<dbReference type="NCBIfam" id="NF033788">
    <property type="entry name" value="HTH_metalloreg"/>
    <property type="match status" value="1"/>
</dbReference>
<dbReference type="SMART" id="SM00418">
    <property type="entry name" value="HTH_ARSR"/>
    <property type="match status" value="1"/>
</dbReference>
<dbReference type="Pfam" id="PF01022">
    <property type="entry name" value="HTH_5"/>
    <property type="match status" value="1"/>
</dbReference>
<sequence length="102" mass="11125">MLEDKQIAAICKALGHPARIQILRHLMEEDRCICGKIVTVLSLAQSTVSQHLKILKEAGLVQGEVEGPRTCYCINRETLAAFNTTMNAFAATGLVEILDETG</sequence>
<accession>A0A2C8FAX7</accession>
<dbReference type="PANTHER" id="PTHR33154:SF15">
    <property type="entry name" value="REGULATORY PROTEIN ARSR"/>
    <property type="match status" value="1"/>
</dbReference>
<evidence type="ECO:0000256" key="3">
    <source>
        <dbReference type="ARBA" id="ARBA00023163"/>
    </source>
</evidence>
<gene>
    <name evidence="5" type="ORF">DPRO_3018</name>
</gene>
<dbReference type="OrthoDB" id="9800049at2"/>
<reference evidence="6" key="1">
    <citation type="submission" date="2017-09" db="EMBL/GenBank/DDBJ databases">
        <authorList>
            <person name="Regsiter A."/>
            <person name="William W."/>
        </authorList>
    </citation>
    <scope>NUCLEOTIDE SEQUENCE [LARGE SCALE GENOMIC DNA]</scope>
    <source>
        <strain evidence="6">500-1</strain>
    </source>
</reference>
<organism evidence="5 6">
    <name type="scientific">Pseudodesulfovibrio profundus</name>
    <dbReference type="NCBI Taxonomy" id="57320"/>
    <lineage>
        <taxon>Bacteria</taxon>
        <taxon>Pseudomonadati</taxon>
        <taxon>Thermodesulfobacteriota</taxon>
        <taxon>Desulfovibrionia</taxon>
        <taxon>Desulfovibrionales</taxon>
        <taxon>Desulfovibrionaceae</taxon>
    </lineage>
</organism>
<keyword evidence="3" id="KW-0804">Transcription</keyword>
<dbReference type="SUPFAM" id="SSF46785">
    <property type="entry name" value="Winged helix' DNA-binding domain"/>
    <property type="match status" value="1"/>
</dbReference>
<evidence type="ECO:0000313" key="6">
    <source>
        <dbReference type="Proteomes" id="UP000219215"/>
    </source>
</evidence>
<dbReference type="Gene3D" id="1.10.10.10">
    <property type="entry name" value="Winged helix-like DNA-binding domain superfamily/Winged helix DNA-binding domain"/>
    <property type="match status" value="1"/>
</dbReference>
<dbReference type="InterPro" id="IPR051081">
    <property type="entry name" value="HTH_MetalResp_TranReg"/>
</dbReference>
<keyword evidence="2" id="KW-0238">DNA-binding</keyword>
<dbReference type="CDD" id="cd00090">
    <property type="entry name" value="HTH_ARSR"/>
    <property type="match status" value="1"/>
</dbReference>
<evidence type="ECO:0000259" key="4">
    <source>
        <dbReference type="PROSITE" id="PS50987"/>
    </source>
</evidence>
<feature type="domain" description="HTH arsR-type" evidence="4">
    <location>
        <begin position="1"/>
        <end position="94"/>
    </location>
</feature>
<dbReference type="GO" id="GO:0003677">
    <property type="term" value="F:DNA binding"/>
    <property type="evidence" value="ECO:0007669"/>
    <property type="project" value="UniProtKB-KW"/>
</dbReference>
<dbReference type="EMBL" id="LT907975">
    <property type="protein sequence ID" value="SOB59928.1"/>
    <property type="molecule type" value="Genomic_DNA"/>
</dbReference>
<name>A0A2C8FAX7_9BACT</name>
<dbReference type="PROSITE" id="PS50987">
    <property type="entry name" value="HTH_ARSR_2"/>
    <property type="match status" value="1"/>
</dbReference>
<dbReference type="InterPro" id="IPR001845">
    <property type="entry name" value="HTH_ArsR_DNA-bd_dom"/>
</dbReference>
<protein>
    <submittedName>
        <fullName evidence="5">ArsR family transcriptional regulator</fullName>
    </submittedName>
</protein>
<dbReference type="InterPro" id="IPR011991">
    <property type="entry name" value="ArsR-like_HTH"/>
</dbReference>
<dbReference type="InterPro" id="IPR036390">
    <property type="entry name" value="WH_DNA-bd_sf"/>
</dbReference>
<keyword evidence="1" id="KW-0805">Transcription regulation</keyword>
<dbReference type="KEGG" id="pprf:DPRO_3018"/>
<dbReference type="GO" id="GO:0003700">
    <property type="term" value="F:DNA-binding transcription factor activity"/>
    <property type="evidence" value="ECO:0007669"/>
    <property type="project" value="InterPro"/>
</dbReference>
<dbReference type="InterPro" id="IPR036388">
    <property type="entry name" value="WH-like_DNA-bd_sf"/>
</dbReference>
<evidence type="ECO:0000256" key="2">
    <source>
        <dbReference type="ARBA" id="ARBA00023125"/>
    </source>
</evidence>
<keyword evidence="6" id="KW-1185">Reference proteome</keyword>